<dbReference type="InterPro" id="IPR035669">
    <property type="entry name" value="SGNH_plant_lipase-like"/>
</dbReference>
<evidence type="ECO:0000313" key="2">
    <source>
        <dbReference type="Proteomes" id="UP001396334"/>
    </source>
</evidence>
<dbReference type="EMBL" id="JBBPBN010001382">
    <property type="protein sequence ID" value="KAK8478367.1"/>
    <property type="molecule type" value="Genomic_DNA"/>
</dbReference>
<sequence length="396" mass="43627">MGILYQPKFTFFISFAILILHNSDGVRVVASQQRALFVFGDSLVDVGNNNFLNSIAKSNYFPYGIDFNMQPTGRFSNGKTFVDIIGEMLGLPYPSPFADPNTRGVKLLGGVNYASAAAGILDESGQHYGERYALNQQVLNFETTLDQLRTMMGNDNLTSFLAKSVAVLVFGSNDYINNYLMPAIYSSSFNYNPVQFGNLLLNRYAPQLLTLYNLGLRRMFVAGIGPLGCIPNQRAAGQPAPGRCVDYVNNILGTFNEGLKSLVDQLNKRPGAVVAYGNTYGAVGDILNSPATYGNKAQNLSMPFLFSFVCRYRCILIMKETAGFNVVDRGCCGIGRNQGQITCLPFAYPCTNRNQYVFWDAFHPTQAVNAILARRAIYGPPSDAYPFNIQQMTLVN</sequence>
<protein>
    <submittedName>
        <fullName evidence="1">Uncharacterized protein</fullName>
    </submittedName>
</protein>
<dbReference type="InterPro" id="IPR036514">
    <property type="entry name" value="SGNH_hydro_sf"/>
</dbReference>
<evidence type="ECO:0000313" key="1">
    <source>
        <dbReference type="EMBL" id="KAK8478367.1"/>
    </source>
</evidence>
<name>A0ABR1ZDI0_9ROSI</name>
<dbReference type="PANTHER" id="PTHR45650">
    <property type="entry name" value="GDSL-LIKE LIPASE/ACYLHYDROLASE-RELATED"/>
    <property type="match status" value="1"/>
</dbReference>
<dbReference type="Proteomes" id="UP001396334">
    <property type="component" value="Unassembled WGS sequence"/>
</dbReference>
<keyword evidence="2" id="KW-1185">Reference proteome</keyword>
<comment type="caution">
    <text evidence="1">The sequence shown here is derived from an EMBL/GenBank/DDBJ whole genome shotgun (WGS) entry which is preliminary data.</text>
</comment>
<accession>A0ABR1ZDI0</accession>
<dbReference type="CDD" id="cd01837">
    <property type="entry name" value="SGNH_plant_lipase_like"/>
    <property type="match status" value="1"/>
</dbReference>
<dbReference type="Pfam" id="PF00657">
    <property type="entry name" value="Lipase_GDSL"/>
    <property type="match status" value="1"/>
</dbReference>
<dbReference type="PANTHER" id="PTHR45650:SF8">
    <property type="entry name" value="GDSL ESTERASE_LIPASE"/>
    <property type="match status" value="1"/>
</dbReference>
<dbReference type="Gene3D" id="3.40.50.1110">
    <property type="entry name" value="SGNH hydrolase"/>
    <property type="match status" value="1"/>
</dbReference>
<proteinExistence type="predicted"/>
<organism evidence="1 2">
    <name type="scientific">Hibiscus sabdariffa</name>
    <name type="common">roselle</name>
    <dbReference type="NCBI Taxonomy" id="183260"/>
    <lineage>
        <taxon>Eukaryota</taxon>
        <taxon>Viridiplantae</taxon>
        <taxon>Streptophyta</taxon>
        <taxon>Embryophyta</taxon>
        <taxon>Tracheophyta</taxon>
        <taxon>Spermatophyta</taxon>
        <taxon>Magnoliopsida</taxon>
        <taxon>eudicotyledons</taxon>
        <taxon>Gunneridae</taxon>
        <taxon>Pentapetalae</taxon>
        <taxon>rosids</taxon>
        <taxon>malvids</taxon>
        <taxon>Malvales</taxon>
        <taxon>Malvaceae</taxon>
        <taxon>Malvoideae</taxon>
        <taxon>Hibiscus</taxon>
    </lineage>
</organism>
<dbReference type="InterPro" id="IPR051238">
    <property type="entry name" value="GDSL_esterase/lipase"/>
</dbReference>
<dbReference type="InterPro" id="IPR001087">
    <property type="entry name" value="GDSL"/>
</dbReference>
<gene>
    <name evidence="1" type="ORF">V6N11_035581</name>
</gene>
<reference evidence="1 2" key="1">
    <citation type="journal article" date="2024" name="G3 (Bethesda)">
        <title>Genome assembly of Hibiscus sabdariffa L. provides insights into metabolisms of medicinal natural products.</title>
        <authorList>
            <person name="Kim T."/>
        </authorList>
    </citation>
    <scope>NUCLEOTIDE SEQUENCE [LARGE SCALE GENOMIC DNA]</scope>
    <source>
        <strain evidence="1">TK-2024</strain>
        <tissue evidence="1">Old leaves</tissue>
    </source>
</reference>